<organism evidence="2 3">
    <name type="scientific">Lactuca sativa</name>
    <name type="common">Garden lettuce</name>
    <dbReference type="NCBI Taxonomy" id="4236"/>
    <lineage>
        <taxon>Eukaryota</taxon>
        <taxon>Viridiplantae</taxon>
        <taxon>Streptophyta</taxon>
        <taxon>Embryophyta</taxon>
        <taxon>Tracheophyta</taxon>
        <taxon>Spermatophyta</taxon>
        <taxon>Magnoliopsida</taxon>
        <taxon>eudicotyledons</taxon>
        <taxon>Gunneridae</taxon>
        <taxon>Pentapetalae</taxon>
        <taxon>asterids</taxon>
        <taxon>campanulids</taxon>
        <taxon>Asterales</taxon>
        <taxon>Asteraceae</taxon>
        <taxon>Cichorioideae</taxon>
        <taxon>Cichorieae</taxon>
        <taxon>Lactucinae</taxon>
        <taxon>Lactuca</taxon>
    </lineage>
</organism>
<reference evidence="2 3" key="1">
    <citation type="journal article" date="2017" name="Nat. Commun.">
        <title>Genome assembly with in vitro proximity ligation data and whole-genome triplication in lettuce.</title>
        <authorList>
            <person name="Reyes-Chin-Wo S."/>
            <person name="Wang Z."/>
            <person name="Yang X."/>
            <person name="Kozik A."/>
            <person name="Arikit S."/>
            <person name="Song C."/>
            <person name="Xia L."/>
            <person name="Froenicke L."/>
            <person name="Lavelle D.O."/>
            <person name="Truco M.J."/>
            <person name="Xia R."/>
            <person name="Zhu S."/>
            <person name="Xu C."/>
            <person name="Xu H."/>
            <person name="Xu X."/>
            <person name="Cox K."/>
            <person name="Korf I."/>
            <person name="Meyers B.C."/>
            <person name="Michelmore R.W."/>
        </authorList>
    </citation>
    <scope>NUCLEOTIDE SEQUENCE [LARGE SCALE GENOMIC DNA]</scope>
    <source>
        <strain evidence="3">cv. Salinas</strain>
        <tissue evidence="2">Seedlings</tissue>
    </source>
</reference>
<keyword evidence="1" id="KW-0472">Membrane</keyword>
<keyword evidence="1" id="KW-1133">Transmembrane helix</keyword>
<evidence type="ECO:0000256" key="1">
    <source>
        <dbReference type="SAM" id="Phobius"/>
    </source>
</evidence>
<sequence length="132" mass="15299">MWAVPSIVALSHRGISVPNCSCQFCDAGIDDTNHILLDCPFDAVTLRRIFNWCNLPWQNFRKVGEIVSFVAILGFFWCVWRARNDCLFNNARVSSTILTDNVLIMFFGWLKHQGNYGNFNWTVWMCNPFDIL</sequence>
<gene>
    <name evidence="2" type="ORF">LSAT_V11C400163880</name>
</gene>
<keyword evidence="1" id="KW-0812">Transmembrane</keyword>
<comment type="caution">
    <text evidence="2">The sequence shown here is derived from an EMBL/GenBank/DDBJ whole genome shotgun (WGS) entry which is preliminary data.</text>
</comment>
<dbReference type="EMBL" id="NBSK02000004">
    <property type="protein sequence ID" value="KAJ0211600.1"/>
    <property type="molecule type" value="Genomic_DNA"/>
</dbReference>
<feature type="transmembrane region" description="Helical" evidence="1">
    <location>
        <begin position="66"/>
        <end position="82"/>
    </location>
</feature>
<evidence type="ECO:0000313" key="3">
    <source>
        <dbReference type="Proteomes" id="UP000235145"/>
    </source>
</evidence>
<keyword evidence="3" id="KW-1185">Reference proteome</keyword>
<protein>
    <recommendedName>
        <fullName evidence="4">Reverse transcriptase zinc-binding domain-containing protein</fullName>
    </recommendedName>
</protein>
<evidence type="ECO:0000313" key="2">
    <source>
        <dbReference type="EMBL" id="KAJ0211600.1"/>
    </source>
</evidence>
<evidence type="ECO:0008006" key="4">
    <source>
        <dbReference type="Google" id="ProtNLM"/>
    </source>
</evidence>
<accession>A0A9R1XEJ5</accession>
<dbReference type="AlphaFoldDB" id="A0A9R1XEJ5"/>
<proteinExistence type="predicted"/>
<dbReference type="Proteomes" id="UP000235145">
    <property type="component" value="Unassembled WGS sequence"/>
</dbReference>
<name>A0A9R1XEJ5_LACSA</name>